<reference evidence="1" key="1">
    <citation type="submission" date="2022-11" db="EMBL/GenBank/DDBJ databases">
        <title>Centuries of genome instability and evolution in soft-shell clam transmissible cancer (bioRxiv).</title>
        <authorList>
            <person name="Hart S.F.M."/>
            <person name="Yonemitsu M.A."/>
            <person name="Giersch R.M."/>
            <person name="Beal B.F."/>
            <person name="Arriagada G."/>
            <person name="Davis B.W."/>
            <person name="Ostrander E.A."/>
            <person name="Goff S.P."/>
            <person name="Metzger M.J."/>
        </authorList>
    </citation>
    <scope>NUCLEOTIDE SEQUENCE</scope>
    <source>
        <strain evidence="1">MELC-2E11</strain>
        <tissue evidence="1">Siphon/mantle</tissue>
    </source>
</reference>
<dbReference type="Proteomes" id="UP001164746">
    <property type="component" value="Chromosome 4"/>
</dbReference>
<evidence type="ECO:0000313" key="1">
    <source>
        <dbReference type="EMBL" id="WAR03395.1"/>
    </source>
</evidence>
<evidence type="ECO:0000313" key="2">
    <source>
        <dbReference type="EMBL" id="WAR03416.1"/>
    </source>
</evidence>
<accession>A0ABY7E070</accession>
<keyword evidence="3" id="KW-1185">Reference proteome</keyword>
<sequence>MDKGTKFTFPASFYPRYRHLKQRLAELVPRLCRITEAGSLPDATLNGRELLKEIVQSAEHFRSSVTLYVFDEPKGLKKPDLFVSYGDDKEDHKRTTWSEFQSSTGNASMYECTICVCVVTSAKNFLEFLKSTTMLLTNVQKGNIVIYSTQDCKCYRYYDISDQEDPIIEPSTQSLSALIQTLLETKIMAMFEQIAAFINKFIPKEGEELEVPIMSAIDTSLQLAMKDENVIIDISPDRGMQETNDGNMKIPADLTALEKNQIFRRKIVAYFTNKIKCTLVENLAKKYGLSQAMVLDFFNEGFFGFDKKMKDLTSGMENMDWDTSRGISHGMFVCRMFMYDVIRGMSKLINEVEDYIQRKLEILGLMEKLQFELHGIMQVADVTVDTHIPDIPQLPTEVMCNIVRIPSVESCGHQYGRLVLRLNQQLTLMDRNDVDYFLKKAQYCHVAPFSKDGDSGAVVCMEDPNSNKSVHVVGLLCGDYKMDDNTGSHICSYASGIHSIVQTFENKFNCKVIPACQSSS</sequence>
<gene>
    <name evidence="1" type="ORF">MAR_009953</name>
    <name evidence="2" type="ORF">MAR_009974</name>
</gene>
<protein>
    <submittedName>
        <fullName evidence="1">Uncharacterized protein</fullName>
    </submittedName>
</protein>
<evidence type="ECO:0000313" key="3">
    <source>
        <dbReference type="Proteomes" id="UP001164746"/>
    </source>
</evidence>
<dbReference type="EMBL" id="CP111015">
    <property type="protein sequence ID" value="WAR03416.1"/>
    <property type="molecule type" value="Genomic_DNA"/>
</dbReference>
<dbReference type="EMBL" id="CP111015">
    <property type="protein sequence ID" value="WAR03395.1"/>
    <property type="molecule type" value="Genomic_DNA"/>
</dbReference>
<proteinExistence type="predicted"/>
<name>A0ABY7E070_MYAAR</name>
<organism evidence="1 3">
    <name type="scientific">Mya arenaria</name>
    <name type="common">Soft-shell clam</name>
    <dbReference type="NCBI Taxonomy" id="6604"/>
    <lineage>
        <taxon>Eukaryota</taxon>
        <taxon>Metazoa</taxon>
        <taxon>Spiralia</taxon>
        <taxon>Lophotrochozoa</taxon>
        <taxon>Mollusca</taxon>
        <taxon>Bivalvia</taxon>
        <taxon>Autobranchia</taxon>
        <taxon>Heteroconchia</taxon>
        <taxon>Euheterodonta</taxon>
        <taxon>Imparidentia</taxon>
        <taxon>Neoheterodontei</taxon>
        <taxon>Myida</taxon>
        <taxon>Myoidea</taxon>
        <taxon>Myidae</taxon>
        <taxon>Mya</taxon>
    </lineage>
</organism>